<feature type="transmembrane region" description="Helical" evidence="9">
    <location>
        <begin position="12"/>
        <end position="34"/>
    </location>
</feature>
<dbReference type="GO" id="GO:0008168">
    <property type="term" value="F:methyltransferase activity"/>
    <property type="evidence" value="ECO:0007669"/>
    <property type="project" value="UniProtKB-KW"/>
</dbReference>
<proteinExistence type="inferred from homology"/>
<dbReference type="Gene3D" id="3.90.120.10">
    <property type="entry name" value="DNA Methylase, subunit A, domain 2"/>
    <property type="match status" value="1"/>
</dbReference>
<reference evidence="10 11" key="1">
    <citation type="submission" date="2020-08" db="EMBL/GenBank/DDBJ databases">
        <title>A Genomic Blueprint of the Chicken Gut Microbiome.</title>
        <authorList>
            <person name="Gilroy R."/>
            <person name="Ravi A."/>
            <person name="Getino M."/>
            <person name="Pursley I."/>
            <person name="Horton D.L."/>
            <person name="Alikhan N.-F."/>
            <person name="Baker D."/>
            <person name="Gharbi K."/>
            <person name="Hall N."/>
            <person name="Watson M."/>
            <person name="Adriaenssens E.M."/>
            <person name="Foster-Nyarko E."/>
            <person name="Jarju S."/>
            <person name="Secka A."/>
            <person name="Antonio M."/>
            <person name="Oren A."/>
            <person name="Chaudhuri R."/>
            <person name="La Ragione R.M."/>
            <person name="Hildebrand F."/>
            <person name="Pallen M.J."/>
        </authorList>
    </citation>
    <scope>NUCLEOTIDE SEQUENCE [LARGE SCALE GENOMIC DNA]</scope>
    <source>
        <strain evidence="10 11">Sa2CVA6</strain>
    </source>
</reference>
<evidence type="ECO:0000256" key="5">
    <source>
        <dbReference type="ARBA" id="ARBA00022747"/>
    </source>
</evidence>
<dbReference type="EC" id="2.1.1.37" evidence="1"/>
<dbReference type="InterPro" id="IPR050390">
    <property type="entry name" value="C5-Methyltransferase"/>
</dbReference>
<evidence type="ECO:0000313" key="10">
    <source>
        <dbReference type="EMBL" id="MBD7961657.1"/>
    </source>
</evidence>
<dbReference type="Pfam" id="PF00145">
    <property type="entry name" value="DNA_methylase"/>
    <property type="match status" value="1"/>
</dbReference>
<dbReference type="Proteomes" id="UP000634919">
    <property type="component" value="Unassembled WGS sequence"/>
</dbReference>
<dbReference type="Gene3D" id="3.40.50.150">
    <property type="entry name" value="Vaccinia Virus protein VP39"/>
    <property type="match status" value="1"/>
</dbReference>
<keyword evidence="9" id="KW-0812">Transmembrane</keyword>
<evidence type="ECO:0000256" key="1">
    <source>
        <dbReference type="ARBA" id="ARBA00011975"/>
    </source>
</evidence>
<gene>
    <name evidence="10" type="ORF">H9646_14375</name>
</gene>
<evidence type="ECO:0000256" key="2">
    <source>
        <dbReference type="ARBA" id="ARBA00022603"/>
    </source>
</evidence>
<evidence type="ECO:0000256" key="7">
    <source>
        <dbReference type="PROSITE-ProRule" id="PRU01016"/>
    </source>
</evidence>
<dbReference type="PANTHER" id="PTHR10629:SF52">
    <property type="entry name" value="DNA (CYTOSINE-5)-METHYLTRANSFERASE 1"/>
    <property type="match status" value="1"/>
</dbReference>
<dbReference type="PROSITE" id="PS00095">
    <property type="entry name" value="C5_MTASE_2"/>
    <property type="match status" value="1"/>
</dbReference>
<dbReference type="GO" id="GO:0032259">
    <property type="term" value="P:methylation"/>
    <property type="evidence" value="ECO:0007669"/>
    <property type="project" value="UniProtKB-KW"/>
</dbReference>
<dbReference type="RefSeq" id="WP_191724079.1">
    <property type="nucleotide sequence ID" value="NZ_JACSQK010000007.1"/>
</dbReference>
<evidence type="ECO:0000256" key="9">
    <source>
        <dbReference type="SAM" id="Phobius"/>
    </source>
</evidence>
<keyword evidence="2 7" id="KW-0489">Methyltransferase</keyword>
<dbReference type="InterPro" id="IPR031303">
    <property type="entry name" value="C5_meth_CS"/>
</dbReference>
<evidence type="ECO:0000256" key="8">
    <source>
        <dbReference type="RuleBase" id="RU000416"/>
    </source>
</evidence>
<dbReference type="InterPro" id="IPR029063">
    <property type="entry name" value="SAM-dependent_MTases_sf"/>
</dbReference>
<dbReference type="PROSITE" id="PS51679">
    <property type="entry name" value="SAM_MT_C5"/>
    <property type="match status" value="1"/>
</dbReference>
<accession>A0ABR8SDU5</accession>
<evidence type="ECO:0000256" key="3">
    <source>
        <dbReference type="ARBA" id="ARBA00022679"/>
    </source>
</evidence>
<evidence type="ECO:0000256" key="4">
    <source>
        <dbReference type="ARBA" id="ARBA00022691"/>
    </source>
</evidence>
<keyword evidence="5" id="KW-0680">Restriction system</keyword>
<comment type="caution">
    <text evidence="10">The sequence shown here is derived from an EMBL/GenBank/DDBJ whole genome shotgun (WGS) entry which is preliminary data.</text>
</comment>
<name>A0ABR8SDU5_9BURK</name>
<evidence type="ECO:0000313" key="11">
    <source>
        <dbReference type="Proteomes" id="UP000634919"/>
    </source>
</evidence>
<comment type="catalytic activity">
    <reaction evidence="6">
        <text>a 2'-deoxycytidine in DNA + S-adenosyl-L-methionine = a 5-methyl-2'-deoxycytidine in DNA + S-adenosyl-L-homocysteine + H(+)</text>
        <dbReference type="Rhea" id="RHEA:13681"/>
        <dbReference type="Rhea" id="RHEA-COMP:11369"/>
        <dbReference type="Rhea" id="RHEA-COMP:11370"/>
        <dbReference type="ChEBI" id="CHEBI:15378"/>
        <dbReference type="ChEBI" id="CHEBI:57856"/>
        <dbReference type="ChEBI" id="CHEBI:59789"/>
        <dbReference type="ChEBI" id="CHEBI:85452"/>
        <dbReference type="ChEBI" id="CHEBI:85454"/>
        <dbReference type="EC" id="2.1.1.37"/>
    </reaction>
</comment>
<keyword evidence="3 7" id="KW-0808">Transferase</keyword>
<protein>
    <recommendedName>
        <fullName evidence="1">DNA (cytosine-5-)-methyltransferase</fullName>
        <ecNumber evidence="1">2.1.1.37</ecNumber>
    </recommendedName>
</protein>
<organism evidence="10 11">
    <name type="scientific">Comamonas avium</name>
    <dbReference type="NCBI Taxonomy" id="2762231"/>
    <lineage>
        <taxon>Bacteria</taxon>
        <taxon>Pseudomonadati</taxon>
        <taxon>Pseudomonadota</taxon>
        <taxon>Betaproteobacteria</taxon>
        <taxon>Burkholderiales</taxon>
        <taxon>Comamonadaceae</taxon>
        <taxon>Comamonas</taxon>
    </lineage>
</organism>
<keyword evidence="9" id="KW-0472">Membrane</keyword>
<comment type="similarity">
    <text evidence="7 8">Belongs to the class I-like SAM-binding methyltransferase superfamily. C5-methyltransferase family.</text>
</comment>
<keyword evidence="11" id="KW-1185">Reference proteome</keyword>
<dbReference type="SUPFAM" id="SSF53335">
    <property type="entry name" value="S-adenosyl-L-methionine-dependent methyltransferases"/>
    <property type="match status" value="1"/>
</dbReference>
<dbReference type="NCBIfam" id="TIGR00675">
    <property type="entry name" value="dcm"/>
    <property type="match status" value="1"/>
</dbReference>
<dbReference type="PRINTS" id="PR00105">
    <property type="entry name" value="C5METTRFRASE"/>
</dbReference>
<keyword evidence="4 7" id="KW-0949">S-adenosyl-L-methionine</keyword>
<feature type="active site" evidence="7">
    <location>
        <position position="95"/>
    </location>
</feature>
<dbReference type="EMBL" id="JACSQK010000007">
    <property type="protein sequence ID" value="MBD7961657.1"/>
    <property type="molecule type" value="Genomic_DNA"/>
</dbReference>
<sequence>MRNIKNIDGTPLFPVVSLFSGAMGLDIGLMQAGLNVAVSQDYDKWCVETIKKNGHVGVLGDIRELINQDPSCDFLLKAGKLKKDSVFAVVGGPPCQSFSTAGKRLGVEDERGQLYNQFIHVVDQLRPRFFVMENVKGLASTLVDPGDKQSLPLLEHILQKFKALGYHTVHGVLDAVHYGTPQFRERLVIIGSRDKEAIFLPSPTHFHIHQNEGMRWRTLFDAIGDIEDPGPCAKFTPAIMEYLHLVPEGGNWKSLPPGIAKKAMGGAYESGGGKVGFYRRLPYSEPSPTLVTSPNQKATLLGHPRELRPLSVKEYARIQQFPDSWVFEGKITDCYRQIGNAVPIPLGRAIGQMLVAVALGKSEIRVKRMRGTSVHDSMRQMSQALAGK</sequence>
<evidence type="ECO:0000256" key="6">
    <source>
        <dbReference type="ARBA" id="ARBA00047422"/>
    </source>
</evidence>
<keyword evidence="9" id="KW-1133">Transmembrane helix</keyword>
<dbReference type="PANTHER" id="PTHR10629">
    <property type="entry name" value="CYTOSINE-SPECIFIC METHYLTRANSFERASE"/>
    <property type="match status" value="1"/>
</dbReference>
<dbReference type="InterPro" id="IPR001525">
    <property type="entry name" value="C5_MeTfrase"/>
</dbReference>